<evidence type="ECO:0000313" key="5">
    <source>
        <dbReference type="Proteomes" id="UP000005439"/>
    </source>
</evidence>
<dbReference type="KEGG" id="sap:Sulac_2425"/>
<dbReference type="PANTHER" id="PTHR12526:SF510">
    <property type="entry name" value="D-INOSITOL 3-PHOSPHATE GLYCOSYLTRANSFERASE"/>
    <property type="match status" value="1"/>
</dbReference>
<evidence type="ECO:0000313" key="4">
    <source>
        <dbReference type="EMBL" id="AEW05888.1"/>
    </source>
</evidence>
<feature type="domain" description="Glycosyltransferase subfamily 4-like N-terminal" evidence="3">
    <location>
        <begin position="24"/>
        <end position="191"/>
    </location>
</feature>
<sequence length="400" mass="43915">MVRRVLHLSLHADPLGSYHQGPVGGQQVLIRHLARDIQREGWGVEVLTLRQDPRWPVTSSFGPLGQITRLAVESLLTSEAEWLAARDALARQVVEWLKTQQRVPAVLHSHFWLSGAVAERVHQWTGIPWIHSPHKLQQWVARPGDPVSARRDEIEPQLMRNADAVVVAYLNEADQVHRAAPNTPVYVVPPGIEPTEFFSRDPGPILKKLGLSRRPVMYVGRLNGRGLPDALEQLGTRPLPEGFHMVVIGGATDAATAWPLNLGPGLQSRVTFLGALPHRAVAPYLAAAACLIAPNQGPTLGVAVLEALASAVPVVGSRVPGVQDWVESGTDGYLVDRRDLSRLWDYAIDLWAHPERARQMGYAGQAKVHRHYTATQMAKELAAIYREVTGLGEHQAGVGY</sequence>
<protein>
    <submittedName>
        <fullName evidence="4">Glycosyl transferase group 1</fullName>
    </submittedName>
</protein>
<dbReference type="InterPro" id="IPR028098">
    <property type="entry name" value="Glyco_trans_4-like_N"/>
</dbReference>
<keyword evidence="2 4" id="KW-0808">Transferase</keyword>
<dbReference type="PANTHER" id="PTHR12526">
    <property type="entry name" value="GLYCOSYLTRANSFERASE"/>
    <property type="match status" value="1"/>
</dbReference>
<dbReference type="PATRIC" id="fig|679936.5.peg.2512"/>
<dbReference type="EMBL" id="CP003179">
    <property type="protein sequence ID" value="AEW05888.1"/>
    <property type="molecule type" value="Genomic_DNA"/>
</dbReference>
<dbReference type="Pfam" id="PF13579">
    <property type="entry name" value="Glyco_trans_4_4"/>
    <property type="match status" value="1"/>
</dbReference>
<dbReference type="Pfam" id="PF13692">
    <property type="entry name" value="Glyco_trans_1_4"/>
    <property type="match status" value="1"/>
</dbReference>
<accession>G8TVG9</accession>
<keyword evidence="1" id="KW-0328">Glycosyltransferase</keyword>
<organism evidence="4 5">
    <name type="scientific">Sulfobacillus acidophilus (strain ATCC 700253 / DSM 10332 / NAL)</name>
    <dbReference type="NCBI Taxonomy" id="679936"/>
    <lineage>
        <taxon>Bacteria</taxon>
        <taxon>Bacillati</taxon>
        <taxon>Bacillota</taxon>
        <taxon>Clostridia</taxon>
        <taxon>Eubacteriales</taxon>
        <taxon>Clostridiales Family XVII. Incertae Sedis</taxon>
        <taxon>Sulfobacillus</taxon>
    </lineage>
</organism>
<gene>
    <name evidence="4" type="ordered locus">Sulac_2425</name>
</gene>
<keyword evidence="5" id="KW-1185">Reference proteome</keyword>
<evidence type="ECO:0000256" key="1">
    <source>
        <dbReference type="ARBA" id="ARBA00022676"/>
    </source>
</evidence>
<dbReference type="SUPFAM" id="SSF53756">
    <property type="entry name" value="UDP-Glycosyltransferase/glycogen phosphorylase"/>
    <property type="match status" value="1"/>
</dbReference>
<dbReference type="AlphaFoldDB" id="G8TVG9"/>
<name>G8TVG9_SULAD</name>
<evidence type="ECO:0000259" key="3">
    <source>
        <dbReference type="Pfam" id="PF13579"/>
    </source>
</evidence>
<dbReference type="Gene3D" id="3.40.50.2000">
    <property type="entry name" value="Glycogen Phosphorylase B"/>
    <property type="match status" value="2"/>
</dbReference>
<dbReference type="HOGENOM" id="CLU_688721_0_0_9"/>
<evidence type="ECO:0000256" key="2">
    <source>
        <dbReference type="ARBA" id="ARBA00022679"/>
    </source>
</evidence>
<reference evidence="5" key="1">
    <citation type="submission" date="2011-12" db="EMBL/GenBank/DDBJ databases">
        <title>The complete genome of chromosome of Sulfobacillus acidophilus DSM 10332.</title>
        <authorList>
            <person name="Lucas S."/>
            <person name="Han J."/>
            <person name="Lapidus A."/>
            <person name="Bruce D."/>
            <person name="Goodwin L."/>
            <person name="Pitluck S."/>
            <person name="Peters L."/>
            <person name="Kyrpides N."/>
            <person name="Mavromatis K."/>
            <person name="Ivanova N."/>
            <person name="Mikhailova N."/>
            <person name="Chertkov O."/>
            <person name="Saunders E."/>
            <person name="Detter J.C."/>
            <person name="Tapia R."/>
            <person name="Han C."/>
            <person name="Land M."/>
            <person name="Hauser L."/>
            <person name="Markowitz V."/>
            <person name="Cheng J.-F."/>
            <person name="Hugenholtz P."/>
            <person name="Woyke T."/>
            <person name="Wu D."/>
            <person name="Pukall R."/>
            <person name="Gehrich-Schroeter G."/>
            <person name="Schneider S."/>
            <person name="Klenk H.-P."/>
            <person name="Eisen J.A."/>
        </authorList>
    </citation>
    <scope>NUCLEOTIDE SEQUENCE [LARGE SCALE GENOMIC DNA]</scope>
    <source>
        <strain evidence="5">ATCC 700253 / DSM 10332 / NAL</strain>
    </source>
</reference>
<proteinExistence type="predicted"/>
<reference evidence="4 5" key="2">
    <citation type="journal article" date="2012" name="Stand. Genomic Sci.">
        <title>Complete genome sequence of the moderately thermophilic mineral-sulfide-oxidizing firmicute Sulfobacillus acidophilus type strain (NAL(T)).</title>
        <authorList>
            <person name="Anderson I."/>
            <person name="Chertkov O."/>
            <person name="Chen A."/>
            <person name="Saunders E."/>
            <person name="Lapidus A."/>
            <person name="Nolan M."/>
            <person name="Lucas S."/>
            <person name="Hammon N."/>
            <person name="Deshpande S."/>
            <person name="Cheng J.F."/>
            <person name="Han C."/>
            <person name="Tapia R."/>
            <person name="Goodwin L.A."/>
            <person name="Pitluck S."/>
            <person name="Liolios K."/>
            <person name="Pagani I."/>
            <person name="Ivanova N."/>
            <person name="Mikhailova N."/>
            <person name="Pati A."/>
            <person name="Palaniappan K."/>
            <person name="Land M."/>
            <person name="Pan C."/>
            <person name="Rohde M."/>
            <person name="Pukall R."/>
            <person name="Goker M."/>
            <person name="Detter J.C."/>
            <person name="Woyke T."/>
            <person name="Bristow J."/>
            <person name="Eisen J.A."/>
            <person name="Markowitz V."/>
            <person name="Hugenholtz P."/>
            <person name="Kyrpides N.C."/>
            <person name="Klenk H.P."/>
            <person name="Mavromatis K."/>
        </authorList>
    </citation>
    <scope>NUCLEOTIDE SEQUENCE [LARGE SCALE GENOMIC DNA]</scope>
    <source>
        <strain evidence="5">ATCC 700253 / DSM 10332 / NAL</strain>
    </source>
</reference>
<dbReference type="GO" id="GO:0016757">
    <property type="term" value="F:glycosyltransferase activity"/>
    <property type="evidence" value="ECO:0007669"/>
    <property type="project" value="UniProtKB-KW"/>
</dbReference>
<dbReference type="Proteomes" id="UP000005439">
    <property type="component" value="Chromosome"/>
</dbReference>
<dbReference type="STRING" id="679936.Sulac_2425"/>